<dbReference type="EMBL" id="MU859678">
    <property type="protein sequence ID" value="KAK3946587.1"/>
    <property type="molecule type" value="Genomic_DNA"/>
</dbReference>
<dbReference type="PANTHER" id="PTHR33112">
    <property type="entry name" value="DOMAIN PROTEIN, PUTATIVE-RELATED"/>
    <property type="match status" value="1"/>
</dbReference>
<gene>
    <name evidence="3" type="ORF">QBC32DRAFT_319929</name>
</gene>
<keyword evidence="4" id="KW-1185">Reference proteome</keyword>
<evidence type="ECO:0000313" key="3">
    <source>
        <dbReference type="EMBL" id="KAK3946587.1"/>
    </source>
</evidence>
<dbReference type="Proteomes" id="UP001303222">
    <property type="component" value="Unassembled WGS sequence"/>
</dbReference>
<sequence>MHHGANFRNLRDIYQYLKENHRSRRLRRGNEPAGSDFNGADDIPTSEIGALSITQTCHGPTVATTASDTATTTDASPTHEHDALRTSGAFRATLTELCDHCLNYNFSRETLAPWSRPGRLSVDPVFTTFGKLVGSSITCPLCRTILEGLESDFAKKDNQGFSLKHRVGKHCEILVSRWKEDETTMSFFIVPPEEKNPPHPAPRLTKTGDWACFPPLIPWSEPCVDRLKQWIIECVHSHGPQCRRMLSGEEIDESLPPVLPSRVIDVGPLSGLEAPRLVESNGRQEYYTALSYCWGSTQKSDRPYLTTTTTVKKHLSELPWDLLPKTIQDAILLTRAIGMRYLWIDSLCIIQDSNADWEKEAAKMGTVYAQARLVIAATTGADAEAGLFPFRTYIHRPSETSPALYFRKLPNERGTPQLSLPLLTRGWTTQEWVLARRIVFWTQERMSWYCGNSLVGDNGRVMGYASIRLFRHNTSWRKIVTRYSGRHLTYPRDKFVALSGIVNEIQKQKPED</sequence>
<name>A0AAN6NMY2_9PEZI</name>
<comment type="caution">
    <text evidence="3">The sequence shown here is derived from an EMBL/GenBank/DDBJ whole genome shotgun (WGS) entry which is preliminary data.</text>
</comment>
<feature type="region of interest" description="Disordered" evidence="1">
    <location>
        <begin position="62"/>
        <end position="82"/>
    </location>
</feature>
<feature type="compositionally biased region" description="Low complexity" evidence="1">
    <location>
        <begin position="62"/>
        <end position="76"/>
    </location>
</feature>
<reference evidence="3" key="2">
    <citation type="submission" date="2023-06" db="EMBL/GenBank/DDBJ databases">
        <authorList>
            <consortium name="Lawrence Berkeley National Laboratory"/>
            <person name="Mondo S.J."/>
            <person name="Hensen N."/>
            <person name="Bonometti L."/>
            <person name="Westerberg I."/>
            <person name="Brannstrom I.O."/>
            <person name="Guillou S."/>
            <person name="Cros-Aarteil S."/>
            <person name="Calhoun S."/>
            <person name="Haridas S."/>
            <person name="Kuo A."/>
            <person name="Pangilinan J."/>
            <person name="Riley R."/>
            <person name="Labutti K."/>
            <person name="Andreopoulos B."/>
            <person name="Lipzen A."/>
            <person name="Chen C."/>
            <person name="Yanf M."/>
            <person name="Daum C."/>
            <person name="Ng V."/>
            <person name="Clum A."/>
            <person name="Steindorff A."/>
            <person name="Ohm R."/>
            <person name="Martin F."/>
            <person name="Silar P."/>
            <person name="Natvig D."/>
            <person name="Lalanne C."/>
            <person name="Gautier V."/>
            <person name="Ament-Velasquez S.L."/>
            <person name="Kruys A."/>
            <person name="Hutchinson M.I."/>
            <person name="Powell A.J."/>
            <person name="Barry K."/>
            <person name="Miller A.N."/>
            <person name="Grigoriev I.V."/>
            <person name="Debuchy R."/>
            <person name="Gladieux P."/>
            <person name="Thoren M.H."/>
            <person name="Johannesson H."/>
        </authorList>
    </citation>
    <scope>NUCLEOTIDE SEQUENCE</scope>
    <source>
        <strain evidence="3">CBS 626.80</strain>
    </source>
</reference>
<accession>A0AAN6NMY2</accession>
<dbReference type="AlphaFoldDB" id="A0AAN6NMY2"/>
<protein>
    <submittedName>
        <fullName evidence="3">Heterokaryon incompatibility protein-domain-containing protein</fullName>
    </submittedName>
</protein>
<proteinExistence type="predicted"/>
<dbReference type="PANTHER" id="PTHR33112:SF10">
    <property type="entry name" value="TOL"/>
    <property type="match status" value="1"/>
</dbReference>
<organism evidence="3 4">
    <name type="scientific">Pseudoneurospora amorphoporcata</name>
    <dbReference type="NCBI Taxonomy" id="241081"/>
    <lineage>
        <taxon>Eukaryota</taxon>
        <taxon>Fungi</taxon>
        <taxon>Dikarya</taxon>
        <taxon>Ascomycota</taxon>
        <taxon>Pezizomycotina</taxon>
        <taxon>Sordariomycetes</taxon>
        <taxon>Sordariomycetidae</taxon>
        <taxon>Sordariales</taxon>
        <taxon>Sordariaceae</taxon>
        <taxon>Pseudoneurospora</taxon>
    </lineage>
</organism>
<dbReference type="Pfam" id="PF06985">
    <property type="entry name" value="HET"/>
    <property type="match status" value="1"/>
</dbReference>
<evidence type="ECO:0000256" key="1">
    <source>
        <dbReference type="SAM" id="MobiDB-lite"/>
    </source>
</evidence>
<dbReference type="InterPro" id="IPR010730">
    <property type="entry name" value="HET"/>
</dbReference>
<feature type="domain" description="Heterokaryon incompatibility" evidence="2">
    <location>
        <begin position="287"/>
        <end position="431"/>
    </location>
</feature>
<reference evidence="3" key="1">
    <citation type="journal article" date="2023" name="Mol. Phylogenet. Evol.">
        <title>Genome-scale phylogeny and comparative genomics of the fungal order Sordariales.</title>
        <authorList>
            <person name="Hensen N."/>
            <person name="Bonometti L."/>
            <person name="Westerberg I."/>
            <person name="Brannstrom I.O."/>
            <person name="Guillou S."/>
            <person name="Cros-Aarteil S."/>
            <person name="Calhoun S."/>
            <person name="Haridas S."/>
            <person name="Kuo A."/>
            <person name="Mondo S."/>
            <person name="Pangilinan J."/>
            <person name="Riley R."/>
            <person name="LaButti K."/>
            <person name="Andreopoulos B."/>
            <person name="Lipzen A."/>
            <person name="Chen C."/>
            <person name="Yan M."/>
            <person name="Daum C."/>
            <person name="Ng V."/>
            <person name="Clum A."/>
            <person name="Steindorff A."/>
            <person name="Ohm R.A."/>
            <person name="Martin F."/>
            <person name="Silar P."/>
            <person name="Natvig D.O."/>
            <person name="Lalanne C."/>
            <person name="Gautier V."/>
            <person name="Ament-Velasquez S.L."/>
            <person name="Kruys A."/>
            <person name="Hutchinson M.I."/>
            <person name="Powell A.J."/>
            <person name="Barry K."/>
            <person name="Miller A.N."/>
            <person name="Grigoriev I.V."/>
            <person name="Debuchy R."/>
            <person name="Gladieux P."/>
            <person name="Hiltunen Thoren M."/>
            <person name="Johannesson H."/>
        </authorList>
    </citation>
    <scope>NUCLEOTIDE SEQUENCE</scope>
    <source>
        <strain evidence="3">CBS 626.80</strain>
    </source>
</reference>
<feature type="non-terminal residue" evidence="3">
    <location>
        <position position="512"/>
    </location>
</feature>
<evidence type="ECO:0000313" key="4">
    <source>
        <dbReference type="Proteomes" id="UP001303222"/>
    </source>
</evidence>
<evidence type="ECO:0000259" key="2">
    <source>
        <dbReference type="Pfam" id="PF06985"/>
    </source>
</evidence>